<gene>
    <name evidence="1" type="ORF">AOB60_31325</name>
</gene>
<dbReference type="Proteomes" id="UP000236047">
    <property type="component" value="Unassembled WGS sequence"/>
</dbReference>
<dbReference type="EMBL" id="LJSN01000003">
    <property type="protein sequence ID" value="PNE39706.1"/>
    <property type="molecule type" value="Genomic_DNA"/>
</dbReference>
<name>A0A2N8PFA1_STRNR</name>
<proteinExistence type="predicted"/>
<protein>
    <recommendedName>
        <fullName evidence="3">PE-PGRS family protein</fullName>
    </recommendedName>
</protein>
<evidence type="ECO:0008006" key="3">
    <source>
        <dbReference type="Google" id="ProtNLM"/>
    </source>
</evidence>
<keyword evidence="2" id="KW-1185">Reference proteome</keyword>
<sequence length="477" mass="54105">MTEPQVVLLREISASSTALSLPPAKTHTAWALEQRGLIKRTWRGSGHVAVVTADGRYYLKHGRHPREVQAEKERLEGDAAQAARAPDNGAELISRLQSASGKITVPDPAPQTRGRWRAAYYSALHHGHVPAGHKLHWHGRQRGDCVFTLVDEEAEKAAQPLPVPTVDVPESLARPHRLVRATRKALGRSQGTVDTRGRAEVIPLYVSRPLADRALRIMHALLTEAESRGYSVETHTDLQRGEAVHTLAIVIRGRSFPLVLTERTAKVPYEPTPQELRRKERSPWTPLPKYGEEFNGRLALGAPAKSWYQRSYSYSDGARWTLESRLGHLLQDLEHLAAEDERREREKELREAEQRRRWYAAVAQARERQVERHRAKVLVEQVDARHRADEIRAFCRTARTKTDGSSTAADELEWLRWAEAYADRIDPLCTPLTTPPDPPASREALREFLQGDLYAHPWPFDSRGHWTPPEEEPAQRL</sequence>
<accession>A0A2N8PFA1</accession>
<evidence type="ECO:0000313" key="1">
    <source>
        <dbReference type="EMBL" id="PNE39706.1"/>
    </source>
</evidence>
<evidence type="ECO:0000313" key="2">
    <source>
        <dbReference type="Proteomes" id="UP000236047"/>
    </source>
</evidence>
<reference evidence="2" key="1">
    <citation type="submission" date="2015-09" db="EMBL/GenBank/DDBJ databases">
        <authorList>
            <person name="Graham D.E."/>
            <person name="Mahan K.M."/>
            <person name="Klingeman D.M."/>
            <person name="Fida T."/>
            <person name="Giannone R.J."/>
            <person name="Hettich R.L."/>
            <person name="Parry R.J."/>
            <person name="Spain J.C."/>
        </authorList>
    </citation>
    <scope>NUCLEOTIDE SEQUENCE [LARGE SCALE GENOMIC DNA]</scope>
    <source>
        <strain evidence="2">JCM 4701</strain>
    </source>
</reference>
<organism evidence="1 2">
    <name type="scientific">Streptomyces noursei</name>
    <name type="common">Streptomyces albulus</name>
    <dbReference type="NCBI Taxonomy" id="1971"/>
    <lineage>
        <taxon>Bacteria</taxon>
        <taxon>Bacillati</taxon>
        <taxon>Actinomycetota</taxon>
        <taxon>Actinomycetes</taxon>
        <taxon>Kitasatosporales</taxon>
        <taxon>Streptomycetaceae</taxon>
        <taxon>Streptomyces</taxon>
    </lineage>
</organism>
<dbReference type="AlphaFoldDB" id="A0A2N8PFA1"/>
<comment type="caution">
    <text evidence="1">The sequence shown here is derived from an EMBL/GenBank/DDBJ whole genome shotgun (WGS) entry which is preliminary data.</text>
</comment>